<protein>
    <submittedName>
        <fullName evidence="3">Acyl-CoA thioesterase</fullName>
        <ecNumber evidence="3">3.1.2.-</ecNumber>
    </submittedName>
</protein>
<dbReference type="GO" id="GO:0016787">
    <property type="term" value="F:hydrolase activity"/>
    <property type="evidence" value="ECO:0007669"/>
    <property type="project" value="UniProtKB-KW"/>
</dbReference>
<evidence type="ECO:0000256" key="2">
    <source>
        <dbReference type="ARBA" id="ARBA00022801"/>
    </source>
</evidence>
<dbReference type="CDD" id="cd00586">
    <property type="entry name" value="4HBT"/>
    <property type="match status" value="1"/>
</dbReference>
<organism evidence="3 4">
    <name type="scientific">Bosea massiliensis</name>
    <dbReference type="NCBI Taxonomy" id="151419"/>
    <lineage>
        <taxon>Bacteria</taxon>
        <taxon>Pseudomonadati</taxon>
        <taxon>Pseudomonadota</taxon>
        <taxon>Alphaproteobacteria</taxon>
        <taxon>Hyphomicrobiales</taxon>
        <taxon>Boseaceae</taxon>
        <taxon>Bosea</taxon>
    </lineage>
</organism>
<keyword evidence="2 3" id="KW-0378">Hydrolase</keyword>
<dbReference type="SUPFAM" id="SSF54637">
    <property type="entry name" value="Thioesterase/thiol ester dehydrase-isomerase"/>
    <property type="match status" value="1"/>
</dbReference>
<accession>A0ABW0P1Z5</accession>
<gene>
    <name evidence="3" type="ORF">ACFPN9_14010</name>
</gene>
<dbReference type="PANTHER" id="PTHR31793:SF27">
    <property type="entry name" value="NOVEL THIOESTERASE SUPERFAMILY DOMAIN AND SAPOSIN A-TYPE DOMAIN CONTAINING PROTEIN (0610012H03RIK)"/>
    <property type="match status" value="1"/>
</dbReference>
<keyword evidence="4" id="KW-1185">Reference proteome</keyword>
<name>A0ABW0P1Z5_9HYPH</name>
<dbReference type="Gene3D" id="3.10.129.10">
    <property type="entry name" value="Hotdog Thioesterase"/>
    <property type="match status" value="1"/>
</dbReference>
<dbReference type="EMBL" id="JBHSLU010000040">
    <property type="protein sequence ID" value="MFC5506373.1"/>
    <property type="molecule type" value="Genomic_DNA"/>
</dbReference>
<evidence type="ECO:0000313" key="4">
    <source>
        <dbReference type="Proteomes" id="UP001596060"/>
    </source>
</evidence>
<dbReference type="Pfam" id="PF13279">
    <property type="entry name" value="4HBT_2"/>
    <property type="match status" value="1"/>
</dbReference>
<evidence type="ECO:0000256" key="1">
    <source>
        <dbReference type="ARBA" id="ARBA00005953"/>
    </source>
</evidence>
<dbReference type="EC" id="3.1.2.-" evidence="3"/>
<proteinExistence type="inferred from homology"/>
<reference evidence="4" key="1">
    <citation type="journal article" date="2019" name="Int. J. Syst. Evol. Microbiol.">
        <title>The Global Catalogue of Microorganisms (GCM) 10K type strain sequencing project: providing services to taxonomists for standard genome sequencing and annotation.</title>
        <authorList>
            <consortium name="The Broad Institute Genomics Platform"/>
            <consortium name="The Broad Institute Genome Sequencing Center for Infectious Disease"/>
            <person name="Wu L."/>
            <person name="Ma J."/>
        </authorList>
    </citation>
    <scope>NUCLEOTIDE SEQUENCE [LARGE SCALE GENOMIC DNA]</scope>
    <source>
        <strain evidence="4">CCUG 43117</strain>
    </source>
</reference>
<dbReference type="PANTHER" id="PTHR31793">
    <property type="entry name" value="4-HYDROXYBENZOYL-COA THIOESTERASE FAMILY MEMBER"/>
    <property type="match status" value="1"/>
</dbReference>
<sequence>MTEITVTAPRQRPIPSQRQDFLHFEEITTRWNDNDVYGHMNNAVHYGLFDSVVNRWLHDVGKQDPRSSDLIGLVVHSSCDYHAELAYPDKITAGLRIDSLGRTSVTYRVALFAENRETSAAEGIFVHVYVDRAARKPASIADGLRAAMTRLQRSEVTTP</sequence>
<comment type="similarity">
    <text evidence="1">Belongs to the 4-hydroxybenzoyl-CoA thioesterase family.</text>
</comment>
<dbReference type="InterPro" id="IPR029069">
    <property type="entry name" value="HotDog_dom_sf"/>
</dbReference>
<dbReference type="RefSeq" id="WP_082733239.1">
    <property type="nucleotide sequence ID" value="NZ_JBHSLU010000040.1"/>
</dbReference>
<evidence type="ECO:0000313" key="3">
    <source>
        <dbReference type="EMBL" id="MFC5506373.1"/>
    </source>
</evidence>
<dbReference type="Proteomes" id="UP001596060">
    <property type="component" value="Unassembled WGS sequence"/>
</dbReference>
<dbReference type="InterPro" id="IPR050563">
    <property type="entry name" value="4-hydroxybenzoyl-CoA_TE"/>
</dbReference>
<comment type="caution">
    <text evidence="3">The sequence shown here is derived from an EMBL/GenBank/DDBJ whole genome shotgun (WGS) entry which is preliminary data.</text>
</comment>